<sequence length="81" mass="9277">MQTKTAHALHAHFPKQFPPLELVTRPTVPTEQAAYYLQRSPQTLRVWACKETFPSGLRPIRIHGRLAWYVAEIRKLIGGAK</sequence>
<reference evidence="1 2" key="1">
    <citation type="submission" date="2024-03" db="EMBL/GenBank/DDBJ databases">
        <title>Novel species of the genus Variovorax.</title>
        <authorList>
            <person name="Liu Q."/>
            <person name="Xin Y.-H."/>
        </authorList>
    </citation>
    <scope>NUCLEOTIDE SEQUENCE [LARGE SCALE GENOMIC DNA]</scope>
    <source>
        <strain evidence="1 2">KACC 18899</strain>
    </source>
</reference>
<evidence type="ECO:0008006" key="3">
    <source>
        <dbReference type="Google" id="ProtNLM"/>
    </source>
</evidence>
<gene>
    <name evidence="1" type="ORF">WKW77_19970</name>
</gene>
<evidence type="ECO:0000313" key="2">
    <source>
        <dbReference type="Proteomes" id="UP001365846"/>
    </source>
</evidence>
<accession>A0ABU8VI78</accession>
<organism evidence="1 2">
    <name type="scientific">Variovorax ureilyticus</name>
    <dbReference type="NCBI Taxonomy" id="1836198"/>
    <lineage>
        <taxon>Bacteria</taxon>
        <taxon>Pseudomonadati</taxon>
        <taxon>Pseudomonadota</taxon>
        <taxon>Betaproteobacteria</taxon>
        <taxon>Burkholderiales</taxon>
        <taxon>Comamonadaceae</taxon>
        <taxon>Variovorax</taxon>
    </lineage>
</organism>
<name>A0ABU8VI78_9BURK</name>
<dbReference type="RefSeq" id="WP_340358611.1">
    <property type="nucleotide sequence ID" value="NZ_JBBKZU010000008.1"/>
</dbReference>
<dbReference type="EMBL" id="JBBKZU010000008">
    <property type="protein sequence ID" value="MEJ8813375.1"/>
    <property type="molecule type" value="Genomic_DNA"/>
</dbReference>
<comment type="caution">
    <text evidence="1">The sequence shown here is derived from an EMBL/GenBank/DDBJ whole genome shotgun (WGS) entry which is preliminary data.</text>
</comment>
<proteinExistence type="predicted"/>
<evidence type="ECO:0000313" key="1">
    <source>
        <dbReference type="EMBL" id="MEJ8813375.1"/>
    </source>
</evidence>
<protein>
    <recommendedName>
        <fullName evidence="3">Helix-turn-helix domain-containing protein</fullName>
    </recommendedName>
</protein>
<keyword evidence="2" id="KW-1185">Reference proteome</keyword>
<dbReference type="Proteomes" id="UP001365846">
    <property type="component" value="Unassembled WGS sequence"/>
</dbReference>